<keyword evidence="2" id="KW-0804">Transcription</keyword>
<reference evidence="5 6" key="1">
    <citation type="submission" date="2015-02" db="EMBL/GenBank/DDBJ databases">
        <title>Draft genome sequences of ten Microbacterium spp. with emphasis on heavy metal contaminated environments.</title>
        <authorList>
            <person name="Corretto E."/>
        </authorList>
    </citation>
    <scope>NUCLEOTIDE SEQUENCE [LARGE SCALE GENOMIC DNA]</scope>
    <source>
        <strain evidence="5 6">SA35</strain>
    </source>
</reference>
<feature type="domain" description="Putative zinc-finger" evidence="4">
    <location>
        <begin position="14"/>
        <end position="39"/>
    </location>
</feature>
<evidence type="ECO:0000313" key="6">
    <source>
        <dbReference type="Proteomes" id="UP000033900"/>
    </source>
</evidence>
<dbReference type="EMBL" id="JYJB01000010">
    <property type="protein sequence ID" value="KJL46962.1"/>
    <property type="molecule type" value="Genomic_DNA"/>
</dbReference>
<evidence type="ECO:0000256" key="2">
    <source>
        <dbReference type="ARBA" id="ARBA00023163"/>
    </source>
</evidence>
<feature type="transmembrane region" description="Helical" evidence="3">
    <location>
        <begin position="95"/>
        <end position="115"/>
    </location>
</feature>
<dbReference type="PATRIC" id="fig|273678.4.peg.3599"/>
<keyword evidence="3" id="KW-1133">Transmembrane helix</keyword>
<evidence type="ECO:0000313" key="5">
    <source>
        <dbReference type="EMBL" id="KJL46962.1"/>
    </source>
</evidence>
<dbReference type="AlphaFoldDB" id="A0A0M2HR45"/>
<dbReference type="Gene3D" id="1.10.10.1320">
    <property type="entry name" value="Anti-sigma factor, zinc-finger domain"/>
    <property type="match status" value="1"/>
</dbReference>
<dbReference type="OrthoDB" id="5242431at2"/>
<dbReference type="InterPro" id="IPR027383">
    <property type="entry name" value="Znf_put"/>
</dbReference>
<sequence length="230" mass="24405">MNADHERFAEWDAAYLFGALSAADRLAYEEHLARCPECRAAIGEVAPTLGLLSRISPERAQSLLLATEPESPPAEHRARVLSFAQAQQRRRRRTWIIAAAAAAVIAVTAVGVPVASTLLQPPSRTVALEQVIDAPLSASVTLADVAWGTRLDMTCVYGPSDDAPADGWAYAMVVVSDDGTESVLSTWRARPGTTAKLSAGTELPASGIAAVEIRSVRTGEVLMRTDADAL</sequence>
<dbReference type="InterPro" id="IPR041916">
    <property type="entry name" value="Anti_sigma_zinc_sf"/>
</dbReference>
<keyword evidence="3" id="KW-0472">Membrane</keyword>
<keyword evidence="1" id="KW-0805">Transcription regulation</keyword>
<proteinExistence type="predicted"/>
<dbReference type="Pfam" id="PF13490">
    <property type="entry name" value="zf-HC2"/>
    <property type="match status" value="1"/>
</dbReference>
<evidence type="ECO:0000256" key="1">
    <source>
        <dbReference type="ARBA" id="ARBA00023015"/>
    </source>
</evidence>
<organism evidence="5 6">
    <name type="scientific">Microbacterium hydrocarbonoxydans</name>
    <dbReference type="NCBI Taxonomy" id="273678"/>
    <lineage>
        <taxon>Bacteria</taxon>
        <taxon>Bacillati</taxon>
        <taxon>Actinomycetota</taxon>
        <taxon>Actinomycetes</taxon>
        <taxon>Micrococcales</taxon>
        <taxon>Microbacteriaceae</taxon>
        <taxon>Microbacterium</taxon>
    </lineage>
</organism>
<dbReference type="STRING" id="273678.RS84_03607"/>
<evidence type="ECO:0000256" key="3">
    <source>
        <dbReference type="SAM" id="Phobius"/>
    </source>
</evidence>
<protein>
    <submittedName>
        <fullName evidence="5">Anti-sigma-L factor RslA</fullName>
    </submittedName>
</protein>
<dbReference type="Proteomes" id="UP000033900">
    <property type="component" value="Unassembled WGS sequence"/>
</dbReference>
<keyword evidence="3" id="KW-0812">Transmembrane</keyword>
<name>A0A0M2HR45_9MICO</name>
<accession>A0A0M2HR45</accession>
<evidence type="ECO:0000259" key="4">
    <source>
        <dbReference type="Pfam" id="PF13490"/>
    </source>
</evidence>
<gene>
    <name evidence="5" type="primary">rslA</name>
    <name evidence="5" type="ORF">RS84_03607</name>
</gene>
<keyword evidence="6" id="KW-1185">Reference proteome</keyword>
<comment type="caution">
    <text evidence="5">The sequence shown here is derived from an EMBL/GenBank/DDBJ whole genome shotgun (WGS) entry which is preliminary data.</text>
</comment>